<dbReference type="HOGENOM" id="CLU_3094903_0_0_9"/>
<organism evidence="1 2">
    <name type="scientific">Anaerotruncus colihominis DSM 17241</name>
    <dbReference type="NCBI Taxonomy" id="445972"/>
    <lineage>
        <taxon>Bacteria</taxon>
        <taxon>Bacillati</taxon>
        <taxon>Bacillota</taxon>
        <taxon>Clostridia</taxon>
        <taxon>Eubacteriales</taxon>
        <taxon>Oscillospiraceae</taxon>
        <taxon>Anaerotruncus</taxon>
    </lineage>
</organism>
<dbReference type="Proteomes" id="UP000003803">
    <property type="component" value="Unassembled WGS sequence"/>
</dbReference>
<protein>
    <submittedName>
        <fullName evidence="1">Uncharacterized protein</fullName>
    </submittedName>
</protein>
<proteinExistence type="predicted"/>
<dbReference type="AlphaFoldDB" id="B0PGF7"/>
<keyword evidence="2" id="KW-1185">Reference proteome</keyword>
<evidence type="ECO:0000313" key="1">
    <source>
        <dbReference type="EMBL" id="EDS09746.1"/>
    </source>
</evidence>
<evidence type="ECO:0000313" key="2">
    <source>
        <dbReference type="Proteomes" id="UP000003803"/>
    </source>
</evidence>
<name>B0PGF7_9FIRM</name>
<reference evidence="1" key="1">
    <citation type="submission" date="2007-11" db="EMBL/GenBank/DDBJ databases">
        <authorList>
            <person name="Fulton L."/>
            <person name="Clifton S."/>
            <person name="Fulton B."/>
            <person name="Xu J."/>
            <person name="Minx P."/>
            <person name="Pepin K.H."/>
            <person name="Johnson M."/>
            <person name="Thiruvilangam P."/>
            <person name="Bhonagiri V."/>
            <person name="Nash W.E."/>
            <person name="Mardis E.R."/>
            <person name="Wilson R.K."/>
        </authorList>
    </citation>
    <scope>NUCLEOTIDE SEQUENCE [LARGE SCALE GENOMIC DNA]</scope>
    <source>
        <strain evidence="1">DSM 17241</strain>
    </source>
</reference>
<accession>B0PGF7</accession>
<gene>
    <name evidence="1" type="ORF">ANACOL_03891</name>
</gene>
<sequence length="51" mass="5763">MTEIPFPILDTVILPNAWEIIPIHTNIPPHCLTSDDNDHKLTVESPNSDKE</sequence>
<dbReference type="EMBL" id="ABGD02000027">
    <property type="protein sequence ID" value="EDS09746.1"/>
    <property type="molecule type" value="Genomic_DNA"/>
</dbReference>
<comment type="caution">
    <text evidence="1">The sequence shown here is derived from an EMBL/GenBank/DDBJ whole genome shotgun (WGS) entry which is preliminary data.</text>
</comment>
<reference evidence="1" key="2">
    <citation type="submission" date="2013-09" db="EMBL/GenBank/DDBJ databases">
        <title>Draft genome sequence of Anaerotruncus colihominis(DSM 17241).</title>
        <authorList>
            <person name="Sudarsanam P."/>
            <person name="Ley R."/>
            <person name="Guruge J."/>
            <person name="Turnbaugh P.J."/>
            <person name="Mahowald M."/>
            <person name="Liep D."/>
            <person name="Gordon J."/>
        </authorList>
    </citation>
    <scope>NUCLEOTIDE SEQUENCE</scope>
    <source>
        <strain evidence="1">DSM 17241</strain>
    </source>
</reference>